<evidence type="ECO:0000313" key="1">
    <source>
        <dbReference type="EMBL" id="KAF1933436.1"/>
    </source>
</evidence>
<protein>
    <submittedName>
        <fullName evidence="1">Uncharacterized protein</fullName>
    </submittedName>
</protein>
<dbReference type="RefSeq" id="XP_033453684.1">
    <property type="nucleotide sequence ID" value="XM_033590826.1"/>
</dbReference>
<proteinExistence type="predicted"/>
<dbReference type="Proteomes" id="UP000800082">
    <property type="component" value="Unassembled WGS sequence"/>
</dbReference>
<evidence type="ECO:0000313" key="2">
    <source>
        <dbReference type="Proteomes" id="UP000800082"/>
    </source>
</evidence>
<dbReference type="AlphaFoldDB" id="A0A6A5S4M9"/>
<accession>A0A6A5S4M9</accession>
<keyword evidence="2" id="KW-1185">Reference proteome</keyword>
<feature type="non-terminal residue" evidence="1">
    <location>
        <position position="53"/>
    </location>
</feature>
<gene>
    <name evidence="1" type="ORF">M421DRAFT_415779</name>
</gene>
<sequence>MSTKGGCQQQGANFSGNAKLALSDPCADPAAFRCHCCSCLGPPVQVCFEFMSI</sequence>
<name>A0A6A5S4M9_9PLEO</name>
<reference evidence="1" key="1">
    <citation type="journal article" date="2020" name="Stud. Mycol.">
        <title>101 Dothideomycetes genomes: a test case for predicting lifestyles and emergence of pathogens.</title>
        <authorList>
            <person name="Haridas S."/>
            <person name="Albert R."/>
            <person name="Binder M."/>
            <person name="Bloem J."/>
            <person name="Labutti K."/>
            <person name="Salamov A."/>
            <person name="Andreopoulos B."/>
            <person name="Baker S."/>
            <person name="Barry K."/>
            <person name="Bills G."/>
            <person name="Bluhm B."/>
            <person name="Cannon C."/>
            <person name="Castanera R."/>
            <person name="Culley D."/>
            <person name="Daum C."/>
            <person name="Ezra D."/>
            <person name="Gonzalez J."/>
            <person name="Henrissat B."/>
            <person name="Kuo A."/>
            <person name="Liang C."/>
            <person name="Lipzen A."/>
            <person name="Lutzoni F."/>
            <person name="Magnuson J."/>
            <person name="Mondo S."/>
            <person name="Nolan M."/>
            <person name="Ohm R."/>
            <person name="Pangilinan J."/>
            <person name="Park H.-J."/>
            <person name="Ramirez L."/>
            <person name="Alfaro M."/>
            <person name="Sun H."/>
            <person name="Tritt A."/>
            <person name="Yoshinaga Y."/>
            <person name="Zwiers L.-H."/>
            <person name="Turgeon B."/>
            <person name="Goodwin S."/>
            <person name="Spatafora J."/>
            <person name="Crous P."/>
            <person name="Grigoriev I."/>
        </authorList>
    </citation>
    <scope>NUCLEOTIDE SEQUENCE</scope>
    <source>
        <strain evidence="1">CBS 183.55</strain>
    </source>
</reference>
<organism evidence="1 2">
    <name type="scientific">Didymella exigua CBS 183.55</name>
    <dbReference type="NCBI Taxonomy" id="1150837"/>
    <lineage>
        <taxon>Eukaryota</taxon>
        <taxon>Fungi</taxon>
        <taxon>Dikarya</taxon>
        <taxon>Ascomycota</taxon>
        <taxon>Pezizomycotina</taxon>
        <taxon>Dothideomycetes</taxon>
        <taxon>Pleosporomycetidae</taxon>
        <taxon>Pleosporales</taxon>
        <taxon>Pleosporineae</taxon>
        <taxon>Didymellaceae</taxon>
        <taxon>Didymella</taxon>
    </lineage>
</organism>
<dbReference type="GeneID" id="54348494"/>
<dbReference type="EMBL" id="ML978957">
    <property type="protein sequence ID" value="KAF1933436.1"/>
    <property type="molecule type" value="Genomic_DNA"/>
</dbReference>